<name>A0A7R8V2U6_HERIL</name>
<keyword evidence="3" id="KW-1185">Reference proteome</keyword>
<dbReference type="InterPro" id="IPR004154">
    <property type="entry name" value="Anticodon-bd"/>
</dbReference>
<dbReference type="OrthoDB" id="5394539at2759"/>
<feature type="domain" description="Anticodon-binding" evidence="1">
    <location>
        <begin position="74"/>
        <end position="174"/>
    </location>
</feature>
<dbReference type="InterPro" id="IPR027031">
    <property type="entry name" value="Gly-tRNA_synthase/POLG2"/>
</dbReference>
<dbReference type="PANTHER" id="PTHR10745">
    <property type="entry name" value="GLYCYL-TRNA SYNTHETASE/DNA POLYMERASE SUBUNIT GAMMA-2"/>
    <property type="match status" value="1"/>
</dbReference>
<dbReference type="EMBL" id="LR899013">
    <property type="protein sequence ID" value="CAD7090640.1"/>
    <property type="molecule type" value="Genomic_DNA"/>
</dbReference>
<gene>
    <name evidence="2" type="ORF">HERILL_LOCUS13108</name>
</gene>
<dbReference type="GO" id="GO:0006264">
    <property type="term" value="P:mitochondrial DNA replication"/>
    <property type="evidence" value="ECO:0007669"/>
    <property type="project" value="TreeGrafter"/>
</dbReference>
<evidence type="ECO:0000313" key="3">
    <source>
        <dbReference type="Proteomes" id="UP000594454"/>
    </source>
</evidence>
<reference evidence="2 3" key="1">
    <citation type="submission" date="2020-11" db="EMBL/GenBank/DDBJ databases">
        <authorList>
            <person name="Wallbank WR R."/>
            <person name="Pardo Diaz C."/>
            <person name="Kozak K."/>
            <person name="Martin S."/>
            <person name="Jiggins C."/>
            <person name="Moest M."/>
            <person name="Warren A I."/>
            <person name="Generalovic N T."/>
            <person name="Byers J.R.P. K."/>
            <person name="Montejo-Kovacevich G."/>
            <person name="Yen C E."/>
        </authorList>
    </citation>
    <scope>NUCLEOTIDE SEQUENCE [LARGE SCALE GENOMIC DNA]</scope>
</reference>
<sequence>MDLESVDVVPLRALELDNLEDFYFKDARLKRRILPAVVRSELCLEAAVLGILMDSVEDSRDKKININRKIAPYQCSVFCFSKDEKILLELEDLAAHLTNVIRRSGLTALNLQKCRTNSDQILVRELKDMDQVGIPYSIILENESLRTGVMKLRSRDTGLSETIHITDVPDYLLKIFNS</sequence>
<dbReference type="PANTHER" id="PTHR10745:SF8">
    <property type="entry name" value="DNA POLYMERASE SUBUNIT GAMMA-2, MITOCHONDRIAL"/>
    <property type="match status" value="1"/>
</dbReference>
<dbReference type="Pfam" id="PF03129">
    <property type="entry name" value="HGTP_anticodon"/>
    <property type="match status" value="1"/>
</dbReference>
<evidence type="ECO:0000313" key="2">
    <source>
        <dbReference type="EMBL" id="CAD7090640.1"/>
    </source>
</evidence>
<accession>A0A7R8V2U6</accession>
<dbReference type="InParanoid" id="A0A7R8V2U6"/>
<dbReference type="SUPFAM" id="SSF52954">
    <property type="entry name" value="Class II aaRS ABD-related"/>
    <property type="match status" value="1"/>
</dbReference>
<dbReference type="GO" id="GO:0005739">
    <property type="term" value="C:mitochondrion"/>
    <property type="evidence" value="ECO:0007669"/>
    <property type="project" value="TreeGrafter"/>
</dbReference>
<proteinExistence type="predicted"/>
<dbReference type="InterPro" id="IPR036621">
    <property type="entry name" value="Anticodon-bd_dom_sf"/>
</dbReference>
<organism evidence="2 3">
    <name type="scientific">Hermetia illucens</name>
    <name type="common">Black soldier fly</name>
    <dbReference type="NCBI Taxonomy" id="343691"/>
    <lineage>
        <taxon>Eukaryota</taxon>
        <taxon>Metazoa</taxon>
        <taxon>Ecdysozoa</taxon>
        <taxon>Arthropoda</taxon>
        <taxon>Hexapoda</taxon>
        <taxon>Insecta</taxon>
        <taxon>Pterygota</taxon>
        <taxon>Neoptera</taxon>
        <taxon>Endopterygota</taxon>
        <taxon>Diptera</taxon>
        <taxon>Brachycera</taxon>
        <taxon>Stratiomyomorpha</taxon>
        <taxon>Stratiomyidae</taxon>
        <taxon>Hermetiinae</taxon>
        <taxon>Hermetia</taxon>
    </lineage>
</organism>
<protein>
    <recommendedName>
        <fullName evidence="1">Anticodon-binding domain-containing protein</fullName>
    </recommendedName>
</protein>
<dbReference type="Proteomes" id="UP000594454">
    <property type="component" value="Chromosome 5"/>
</dbReference>
<dbReference type="AlphaFoldDB" id="A0A7R8V2U6"/>
<evidence type="ECO:0000259" key="1">
    <source>
        <dbReference type="Pfam" id="PF03129"/>
    </source>
</evidence>
<dbReference type="Gene3D" id="3.40.50.800">
    <property type="entry name" value="Anticodon-binding domain"/>
    <property type="match status" value="1"/>
</dbReference>